<dbReference type="EMBL" id="JAERQG010000001">
    <property type="protein sequence ID" value="MBL0764056.1"/>
    <property type="molecule type" value="Genomic_DNA"/>
</dbReference>
<organism evidence="3 4">
    <name type="scientific">Marivirga atlantica</name>
    <dbReference type="NCBI Taxonomy" id="1548457"/>
    <lineage>
        <taxon>Bacteria</taxon>
        <taxon>Pseudomonadati</taxon>
        <taxon>Bacteroidota</taxon>
        <taxon>Cytophagia</taxon>
        <taxon>Cytophagales</taxon>
        <taxon>Marivirgaceae</taxon>
        <taxon>Marivirga</taxon>
    </lineage>
</organism>
<feature type="transmembrane region" description="Helical" evidence="1">
    <location>
        <begin position="6"/>
        <end position="24"/>
    </location>
</feature>
<proteinExistence type="predicted"/>
<evidence type="ECO:0000313" key="3">
    <source>
        <dbReference type="EMBL" id="MBL0764056.1"/>
    </source>
</evidence>
<keyword evidence="4" id="KW-1185">Reference proteome</keyword>
<dbReference type="InterPro" id="IPR002938">
    <property type="entry name" value="FAD-bd"/>
</dbReference>
<gene>
    <name evidence="3" type="ORF">JKP34_02255</name>
</gene>
<dbReference type="PANTHER" id="PTHR42685:SF22">
    <property type="entry name" value="CONDITIONED MEDIUM FACTOR RECEPTOR 1"/>
    <property type="match status" value="1"/>
</dbReference>
<dbReference type="GO" id="GO:0071949">
    <property type="term" value="F:FAD binding"/>
    <property type="evidence" value="ECO:0007669"/>
    <property type="project" value="InterPro"/>
</dbReference>
<dbReference type="AlphaFoldDB" id="A0A937ACD3"/>
<dbReference type="Proteomes" id="UP000642920">
    <property type="component" value="Unassembled WGS sequence"/>
</dbReference>
<evidence type="ECO:0000256" key="1">
    <source>
        <dbReference type="SAM" id="Phobius"/>
    </source>
</evidence>
<keyword evidence="1" id="KW-0472">Membrane</keyword>
<evidence type="ECO:0000259" key="2">
    <source>
        <dbReference type="Pfam" id="PF01494"/>
    </source>
</evidence>
<dbReference type="PRINTS" id="PR00420">
    <property type="entry name" value="RNGMNOXGNASE"/>
</dbReference>
<accession>A0A937ACD3</accession>
<dbReference type="SUPFAM" id="SSF51905">
    <property type="entry name" value="FAD/NAD(P)-binding domain"/>
    <property type="match status" value="1"/>
</dbReference>
<sequence>MLDSKYQVIVVGGGLAGLISSILLKRAGLSVLLIEKKQYPFNRVCGEYISNEVRPFLEREGLYPNHLKTSSLERFELSDIHGNTASIDLPLGGFGVSRYQLDNFLYEKALLEGVSVKTKTEVAEINFYDDLFEVAIKGGESLHSEFVIGAFGKRSKLDKALDRSFIKKSSPFIGVKYHAYLDFPADQIGLYNFDGGYCGISQVEGGLVNICYLSKRDNLKKYGNIKSMEEEVLYKNPLLKQYFEQSAWLREKPEVINEISFEKKEAVKDHILMAGDTAGLITPLCGNGMAMAIHAGKIAADCISQFYDGKLKTRKAVEYRYKKEWSINFDRRLFIGRSTQNLFGNQSRSNLAIRLIRSFPAIAKKLIEQTHGDRID</sequence>
<keyword evidence="1" id="KW-0812">Transmembrane</keyword>
<dbReference type="InterPro" id="IPR050407">
    <property type="entry name" value="Geranylgeranyl_reductase"/>
</dbReference>
<feature type="domain" description="FAD-binding" evidence="2">
    <location>
        <begin position="5"/>
        <end position="309"/>
    </location>
</feature>
<evidence type="ECO:0000313" key="4">
    <source>
        <dbReference type="Proteomes" id="UP000642920"/>
    </source>
</evidence>
<protein>
    <submittedName>
        <fullName evidence="3">NAD(P)/FAD-dependent oxidoreductase</fullName>
    </submittedName>
</protein>
<comment type="caution">
    <text evidence="3">The sequence shown here is derived from an EMBL/GenBank/DDBJ whole genome shotgun (WGS) entry which is preliminary data.</text>
</comment>
<dbReference type="Pfam" id="PF01494">
    <property type="entry name" value="FAD_binding_3"/>
    <property type="match status" value="1"/>
</dbReference>
<dbReference type="RefSeq" id="WP_201917267.1">
    <property type="nucleotide sequence ID" value="NZ_JAERQG010000001.1"/>
</dbReference>
<dbReference type="Gene3D" id="3.50.50.60">
    <property type="entry name" value="FAD/NAD(P)-binding domain"/>
    <property type="match status" value="1"/>
</dbReference>
<dbReference type="InterPro" id="IPR036188">
    <property type="entry name" value="FAD/NAD-bd_sf"/>
</dbReference>
<name>A0A937ACD3_9BACT</name>
<reference evidence="3" key="1">
    <citation type="submission" date="2021-01" db="EMBL/GenBank/DDBJ databases">
        <title>Marivirga sp. nov., isolated from intertidal surface sediments.</title>
        <authorList>
            <person name="Zhang M."/>
        </authorList>
    </citation>
    <scope>NUCLEOTIDE SEQUENCE</scope>
    <source>
        <strain evidence="3">SM1354</strain>
    </source>
</reference>
<dbReference type="PANTHER" id="PTHR42685">
    <property type="entry name" value="GERANYLGERANYL DIPHOSPHATE REDUCTASE"/>
    <property type="match status" value="1"/>
</dbReference>
<keyword evidence="1" id="KW-1133">Transmembrane helix</keyword>